<dbReference type="EMBL" id="CP034183">
    <property type="protein sequence ID" value="AZI43431.1"/>
    <property type="molecule type" value="Genomic_DNA"/>
</dbReference>
<organism evidence="6 7">
    <name type="scientific">Deinococcus psychrotolerans</name>
    <dbReference type="NCBI Taxonomy" id="2489213"/>
    <lineage>
        <taxon>Bacteria</taxon>
        <taxon>Thermotogati</taxon>
        <taxon>Deinococcota</taxon>
        <taxon>Deinococci</taxon>
        <taxon>Deinococcales</taxon>
        <taxon>Deinococcaceae</taxon>
        <taxon>Deinococcus</taxon>
    </lineage>
</organism>
<dbReference type="OrthoDB" id="9813719at2"/>
<dbReference type="Gene3D" id="1.10.3290.10">
    <property type="entry name" value="Fido-like domain"/>
    <property type="match status" value="1"/>
</dbReference>
<dbReference type="AlphaFoldDB" id="A0A3G8YP75"/>
<dbReference type="Proteomes" id="UP000276417">
    <property type="component" value="Chromosome 1"/>
</dbReference>
<dbReference type="RefSeq" id="WP_124871981.1">
    <property type="nucleotide sequence ID" value="NZ_CP034183.1"/>
</dbReference>
<feature type="binding site" evidence="1">
    <location>
        <position position="82"/>
    </location>
    <ligand>
        <name>ATP</name>
        <dbReference type="ChEBI" id="CHEBI:30616"/>
    </ligand>
</feature>
<evidence type="ECO:0000256" key="4">
    <source>
        <dbReference type="SAM" id="MobiDB-lite"/>
    </source>
</evidence>
<feature type="binding site" evidence="1">
    <location>
        <position position="260"/>
    </location>
    <ligand>
        <name>ATP</name>
        <dbReference type="ChEBI" id="CHEBI:30616"/>
    </ligand>
</feature>
<dbReference type="PIRSF" id="PIRSF038925">
    <property type="entry name" value="AMP-prot_trans"/>
    <property type="match status" value="1"/>
</dbReference>
<dbReference type="PANTHER" id="PTHR13504:SF38">
    <property type="entry name" value="FIDO DOMAIN-CONTAINING PROTEIN"/>
    <property type="match status" value="1"/>
</dbReference>
<dbReference type="InterPro" id="IPR036597">
    <property type="entry name" value="Fido-like_dom_sf"/>
</dbReference>
<protein>
    <submittedName>
        <fullName evidence="6">Fic family protein</fullName>
    </submittedName>
</protein>
<keyword evidence="7" id="KW-1185">Reference proteome</keyword>
<dbReference type="Pfam" id="PF13784">
    <property type="entry name" value="Fic_N"/>
    <property type="match status" value="1"/>
</dbReference>
<gene>
    <name evidence="6" type="ORF">EHF33_12305</name>
</gene>
<feature type="binding site" evidence="1">
    <location>
        <position position="218"/>
    </location>
    <ligand>
        <name>ATP</name>
        <dbReference type="ChEBI" id="CHEBI:30616"/>
    </ligand>
</feature>
<evidence type="ECO:0000256" key="2">
    <source>
        <dbReference type="PIRSR" id="PIRSR640198-1"/>
    </source>
</evidence>
<feature type="active site" evidence="2">
    <location>
        <position position="218"/>
    </location>
</feature>
<dbReference type="InterPro" id="IPR040198">
    <property type="entry name" value="Fido_containing"/>
</dbReference>
<feature type="domain" description="Fido" evidence="5">
    <location>
        <begin position="130"/>
        <end position="282"/>
    </location>
</feature>
<dbReference type="Pfam" id="PF02661">
    <property type="entry name" value="Fic"/>
    <property type="match status" value="1"/>
</dbReference>
<evidence type="ECO:0000256" key="3">
    <source>
        <dbReference type="PIRSR" id="PIRSR640198-2"/>
    </source>
</evidence>
<feature type="binding site" evidence="1">
    <location>
        <begin position="223"/>
        <end position="229"/>
    </location>
    <ligand>
        <name>ATP</name>
        <dbReference type="ChEBI" id="CHEBI:30616"/>
    </ligand>
</feature>
<evidence type="ECO:0000256" key="1">
    <source>
        <dbReference type="PIRSR" id="PIRSR038925-1"/>
    </source>
</evidence>
<feature type="binding site" evidence="3">
    <location>
        <begin position="222"/>
        <end position="229"/>
    </location>
    <ligand>
        <name>ATP</name>
        <dbReference type="ChEBI" id="CHEBI:30616"/>
    </ligand>
</feature>
<dbReference type="GO" id="GO:0005524">
    <property type="term" value="F:ATP binding"/>
    <property type="evidence" value="ECO:0007669"/>
    <property type="project" value="UniProtKB-KW"/>
</dbReference>
<dbReference type="InterPro" id="IPR036388">
    <property type="entry name" value="WH-like_DNA-bd_sf"/>
</dbReference>
<accession>A0A3G8YP75</accession>
<reference evidence="6 7" key="1">
    <citation type="submission" date="2018-11" db="EMBL/GenBank/DDBJ databases">
        <title>Deinococcus shelandsis sp. nov., isolated from South Shetland Islands soil of Antarctica.</title>
        <authorList>
            <person name="Tian J."/>
        </authorList>
    </citation>
    <scope>NUCLEOTIDE SEQUENCE [LARGE SCALE GENOMIC DNA]</scope>
    <source>
        <strain evidence="6 7">S14-83T</strain>
    </source>
</reference>
<dbReference type="SUPFAM" id="SSF140931">
    <property type="entry name" value="Fic-like"/>
    <property type="match status" value="1"/>
</dbReference>
<evidence type="ECO:0000313" key="6">
    <source>
        <dbReference type="EMBL" id="AZI43431.1"/>
    </source>
</evidence>
<dbReference type="InterPro" id="IPR025758">
    <property type="entry name" value="Fic/DOC_N"/>
</dbReference>
<feature type="region of interest" description="Disordered" evidence="4">
    <location>
        <begin position="151"/>
        <end position="177"/>
    </location>
</feature>
<feature type="binding site" evidence="3">
    <location>
        <begin position="260"/>
        <end position="261"/>
    </location>
    <ligand>
        <name>ATP</name>
        <dbReference type="ChEBI" id="CHEBI:30616"/>
    </ligand>
</feature>
<proteinExistence type="predicted"/>
<dbReference type="InterPro" id="IPR003812">
    <property type="entry name" value="Fido"/>
</dbReference>
<keyword evidence="1" id="KW-0067">ATP-binding</keyword>
<keyword evidence="1" id="KW-0547">Nucleotide-binding</keyword>
<evidence type="ECO:0000313" key="7">
    <source>
        <dbReference type="Proteomes" id="UP000276417"/>
    </source>
</evidence>
<dbReference type="KEGG" id="dph:EHF33_12305"/>
<evidence type="ECO:0000259" key="5">
    <source>
        <dbReference type="PROSITE" id="PS51459"/>
    </source>
</evidence>
<dbReference type="PROSITE" id="PS51459">
    <property type="entry name" value="FIDO"/>
    <property type="match status" value="1"/>
</dbReference>
<dbReference type="PANTHER" id="PTHR13504">
    <property type="entry name" value="FIDO DOMAIN-CONTAINING PROTEIN DDB_G0283145"/>
    <property type="match status" value="1"/>
</dbReference>
<dbReference type="Gene3D" id="1.10.10.10">
    <property type="entry name" value="Winged helix-like DNA-binding domain superfamily/Winged helix DNA-binding domain"/>
    <property type="match status" value="1"/>
</dbReference>
<name>A0A3G8YP75_9DEIO</name>
<dbReference type="InterPro" id="IPR026287">
    <property type="entry name" value="SoFic-like"/>
</dbReference>
<sequence length="404" mass="45102">MNAEAFGAASPGRLVRVDSAGEAFVPNVLPPDLVWDGRLARLLSEAGHALGELKTLARFLPNPYLFTRPFVVREAVLSSQIEGTQASISDVYALEAQAALFPQGEQRADAEEVSNYVRALEHGLRSELPISARLLREMHALLMSGVRGQHRQPGEFRRSQNWIGPPGAERRDATYVPPPPGDELREAISALERFIHADNDLPPLIEIALIHYQFEAIHPFVDGNGRIGRLLITLLLLQRGLLSQPLLYLSAYFERHRGSYYDLLLGVTLRGEWRQWLDFFLRGVALEARDATVRAQHLLDLRENWRKTYQQGRVSGTLLSALDVLFSAPVLTVRQLEAHLEVSYTSAQKIIERLESGGILEEVSGKQRNRIYRAPAIFAILDAQELRAEVPDRGSAVETITGGE</sequence>